<proteinExistence type="predicted"/>
<dbReference type="InterPro" id="IPR023323">
    <property type="entry name" value="Tex-like_dom_sf"/>
</dbReference>
<dbReference type="AlphaFoldDB" id="A0A378W3T3"/>
<name>A0A378W3T3_NEIGO</name>
<dbReference type="PANTHER" id="PTHR10724:SF10">
    <property type="entry name" value="S1 RNA-BINDING DOMAIN-CONTAINING PROTEIN 1"/>
    <property type="match status" value="1"/>
</dbReference>
<dbReference type="Gene3D" id="3.30.420.140">
    <property type="entry name" value="YqgF/RNase H-like domain"/>
    <property type="match status" value="1"/>
</dbReference>
<dbReference type="InterPro" id="IPR032639">
    <property type="entry name" value="Tex_YqgF"/>
</dbReference>
<feature type="domain" description="Tex protein YqgF-like" evidence="1">
    <location>
        <begin position="98"/>
        <end position="135"/>
    </location>
</feature>
<protein>
    <submittedName>
        <fullName evidence="3">Transcriptional accessory protein Tex</fullName>
    </submittedName>
</protein>
<dbReference type="InterPro" id="IPR050437">
    <property type="entry name" value="Ribos_protein_bS1-like"/>
</dbReference>
<dbReference type="Pfam" id="PF22706">
    <property type="entry name" value="Tex_central_region"/>
    <property type="match status" value="1"/>
</dbReference>
<accession>A0A378W3T3</accession>
<dbReference type="InterPro" id="IPR055179">
    <property type="entry name" value="Tex-like_central_region"/>
</dbReference>
<dbReference type="Gene3D" id="1.10.3500.10">
    <property type="entry name" value="Tex N-terminal region-like"/>
    <property type="match status" value="1"/>
</dbReference>
<reference evidence="3" key="1">
    <citation type="submission" date="2018-06" db="EMBL/GenBank/DDBJ databases">
        <authorList>
            <consortium name="Pathogen Informatics"/>
            <person name="Doyle S."/>
        </authorList>
    </citation>
    <scope>NUCLEOTIDE SEQUENCE [LARGE SCALE GENOMIC DNA]</scope>
    <source>
        <strain evidence="3">NCTC11421</strain>
    </source>
</reference>
<dbReference type="SUPFAM" id="SSF53098">
    <property type="entry name" value="Ribonuclease H-like"/>
    <property type="match status" value="1"/>
</dbReference>
<dbReference type="GO" id="GO:0003729">
    <property type="term" value="F:mRNA binding"/>
    <property type="evidence" value="ECO:0007669"/>
    <property type="project" value="TreeGrafter"/>
</dbReference>
<dbReference type="Pfam" id="PF16921">
    <property type="entry name" value="Tex_YqgF"/>
    <property type="match status" value="1"/>
</dbReference>
<organism evidence="3">
    <name type="scientific">Neisseria gonorrhoeae</name>
    <dbReference type="NCBI Taxonomy" id="485"/>
    <lineage>
        <taxon>Bacteria</taxon>
        <taxon>Pseudomonadati</taxon>
        <taxon>Pseudomonadota</taxon>
        <taxon>Betaproteobacteria</taxon>
        <taxon>Neisseriales</taxon>
        <taxon>Neisseriaceae</taxon>
        <taxon>Neisseria</taxon>
    </lineage>
</organism>
<dbReference type="GO" id="GO:0006412">
    <property type="term" value="P:translation"/>
    <property type="evidence" value="ECO:0007669"/>
    <property type="project" value="TreeGrafter"/>
</dbReference>
<gene>
    <name evidence="3" type="primary">tex_2</name>
    <name evidence="3" type="ORF">NCTC11421_03440</name>
</gene>
<sequence length="141" mass="16040">MRGRNEGVLNIALKYQPDDTPITQQSEYEQIIARRFKVSDGHKWLRDTVRLTWRAKIFLSLELEALNRLKEAADTDAITVFARNLKDLLLAAPAGRLTTLGLDPGYRNGVKCAVVDDTGKLLDTVIVYLHQETICWQRCRA</sequence>
<dbReference type="SUPFAM" id="SSF158832">
    <property type="entry name" value="Tex N-terminal region-like"/>
    <property type="match status" value="1"/>
</dbReference>
<evidence type="ECO:0000259" key="2">
    <source>
        <dbReference type="Pfam" id="PF22706"/>
    </source>
</evidence>
<evidence type="ECO:0000313" key="3">
    <source>
        <dbReference type="EMBL" id="SUA25416.1"/>
    </source>
</evidence>
<dbReference type="PANTHER" id="PTHR10724">
    <property type="entry name" value="30S RIBOSOMAL PROTEIN S1"/>
    <property type="match status" value="1"/>
</dbReference>
<dbReference type="GO" id="GO:0006139">
    <property type="term" value="P:nucleobase-containing compound metabolic process"/>
    <property type="evidence" value="ECO:0007669"/>
    <property type="project" value="InterPro"/>
</dbReference>
<dbReference type="GO" id="GO:0005829">
    <property type="term" value="C:cytosol"/>
    <property type="evidence" value="ECO:0007669"/>
    <property type="project" value="TreeGrafter"/>
</dbReference>
<dbReference type="EMBL" id="UGRI01000001">
    <property type="protein sequence ID" value="SUA25416.1"/>
    <property type="molecule type" value="Genomic_DNA"/>
</dbReference>
<dbReference type="InterPro" id="IPR037027">
    <property type="entry name" value="YqgF/RNaseH-like_dom_sf"/>
</dbReference>
<evidence type="ECO:0000259" key="1">
    <source>
        <dbReference type="Pfam" id="PF16921"/>
    </source>
</evidence>
<dbReference type="InterPro" id="IPR012337">
    <property type="entry name" value="RNaseH-like_sf"/>
</dbReference>
<feature type="domain" description="Tex-like central region" evidence="2">
    <location>
        <begin position="1"/>
        <end position="81"/>
    </location>
</feature>
<dbReference type="GO" id="GO:0003735">
    <property type="term" value="F:structural constituent of ribosome"/>
    <property type="evidence" value="ECO:0007669"/>
    <property type="project" value="TreeGrafter"/>
</dbReference>